<dbReference type="EMBL" id="UYJE01001904">
    <property type="protein sequence ID" value="VDI06236.1"/>
    <property type="molecule type" value="Genomic_DNA"/>
</dbReference>
<dbReference type="PROSITE" id="PS50119">
    <property type="entry name" value="ZF_BBOX"/>
    <property type="match status" value="1"/>
</dbReference>
<dbReference type="Gene3D" id="2.120.10.30">
    <property type="entry name" value="TolB, C-terminal domain"/>
    <property type="match status" value="1"/>
</dbReference>
<dbReference type="GO" id="GO:0061630">
    <property type="term" value="F:ubiquitin protein ligase activity"/>
    <property type="evidence" value="ECO:0007669"/>
    <property type="project" value="TreeGrafter"/>
</dbReference>
<dbReference type="InterPro" id="IPR047153">
    <property type="entry name" value="TRIM45/56/19-like"/>
</dbReference>
<sequence length="572" mass="65788">MATIASVCSMCDRRHLTTLSSNWCLNCDEALCVACSQHHSLSKPVQDHKIISIDQYRSSPSFVPDIQQFCILHKEQYRQYCMKHECPICHKCYKEHRQCVDIVSLENVVSEIKTSESLRDLEQSLDDILQNIKRFRADRDNNVISITRQKNDITMEIDSMKMLINNHLDTLKEDFLKELDKVCHSYSDGIQTTISSLSDQEKEMEHCKNEVKNMKKYATNLQTFHGIRTIQPKVIDNEMRLQTIIENKCLKNINIQLELDYKIHDILTSVRKFGSILIKEIPSHYTNISSKKNQQAQISVPKVMQSINNISVEFKHTLNTKCKWPTGCLINRKGAFLLTDYAPNEKLVYLNAKFKTEYTIKLSTPYSSFDLSCLDENTVAVTTGHSSDLKQRTGISIIDLTKRKIIKFVDLPGDPYGITYDGKSMICRVKDKDLHVIACDDYRITTIPNTVMRCHSYVATHADKILYTNPEENKVFCCLFNGTRLWEFHDKTVLKTPQGITVDDQGNVFVVGRSSCNVLVISPDGKQYKQILNRKDGILGPFSIFCDNFRKQLLVTNQSPAAHLYDITYFRN</sequence>
<evidence type="ECO:0000313" key="3">
    <source>
        <dbReference type="EMBL" id="VDI06236.1"/>
    </source>
</evidence>
<feature type="domain" description="B box-type" evidence="2">
    <location>
        <begin position="10"/>
        <end position="53"/>
    </location>
</feature>
<dbReference type="GO" id="GO:0008270">
    <property type="term" value="F:zinc ion binding"/>
    <property type="evidence" value="ECO:0007669"/>
    <property type="project" value="UniProtKB-KW"/>
</dbReference>
<keyword evidence="4" id="KW-1185">Reference proteome</keyword>
<proteinExistence type="predicted"/>
<accession>A0A8B6CLA4</accession>
<gene>
    <name evidence="3" type="ORF">MGAL_10B035849</name>
</gene>
<comment type="caution">
    <text evidence="3">The sequence shown here is derived from an EMBL/GenBank/DDBJ whole genome shotgun (WGS) entry which is preliminary data.</text>
</comment>
<dbReference type="InterPro" id="IPR010620">
    <property type="entry name" value="SBBP_repeat"/>
</dbReference>
<dbReference type="InterPro" id="IPR011042">
    <property type="entry name" value="6-blade_b-propeller_TolB-like"/>
</dbReference>
<keyword evidence="1" id="KW-0863">Zinc-finger</keyword>
<dbReference type="Gene3D" id="3.30.160.60">
    <property type="entry name" value="Classic Zinc Finger"/>
    <property type="match status" value="1"/>
</dbReference>
<organism evidence="3 4">
    <name type="scientific">Mytilus galloprovincialis</name>
    <name type="common">Mediterranean mussel</name>
    <dbReference type="NCBI Taxonomy" id="29158"/>
    <lineage>
        <taxon>Eukaryota</taxon>
        <taxon>Metazoa</taxon>
        <taxon>Spiralia</taxon>
        <taxon>Lophotrochozoa</taxon>
        <taxon>Mollusca</taxon>
        <taxon>Bivalvia</taxon>
        <taxon>Autobranchia</taxon>
        <taxon>Pteriomorphia</taxon>
        <taxon>Mytilida</taxon>
        <taxon>Mytiloidea</taxon>
        <taxon>Mytilidae</taxon>
        <taxon>Mytilinae</taxon>
        <taxon>Mytilus</taxon>
    </lineage>
</organism>
<dbReference type="Proteomes" id="UP000596742">
    <property type="component" value="Unassembled WGS sequence"/>
</dbReference>
<evidence type="ECO:0000259" key="2">
    <source>
        <dbReference type="PROSITE" id="PS50119"/>
    </source>
</evidence>
<evidence type="ECO:0000313" key="4">
    <source>
        <dbReference type="Proteomes" id="UP000596742"/>
    </source>
</evidence>
<name>A0A8B6CLA4_MYTGA</name>
<evidence type="ECO:0000256" key="1">
    <source>
        <dbReference type="PROSITE-ProRule" id="PRU00024"/>
    </source>
</evidence>
<dbReference type="SUPFAM" id="SSF63829">
    <property type="entry name" value="Calcium-dependent phosphotriesterase"/>
    <property type="match status" value="1"/>
</dbReference>
<dbReference type="PANTHER" id="PTHR25462">
    <property type="entry name" value="BONUS, ISOFORM C-RELATED"/>
    <property type="match status" value="1"/>
</dbReference>
<keyword evidence="1" id="KW-0862">Zinc</keyword>
<dbReference type="CDD" id="cd19756">
    <property type="entry name" value="Bbox2"/>
    <property type="match status" value="1"/>
</dbReference>
<dbReference type="PANTHER" id="PTHR25462:SF291">
    <property type="entry name" value="E3 UBIQUITIN-PROTEIN LIGASE TRIM45"/>
    <property type="match status" value="1"/>
</dbReference>
<dbReference type="Pfam" id="PF06739">
    <property type="entry name" value="SBBP"/>
    <property type="match status" value="1"/>
</dbReference>
<keyword evidence="1" id="KW-0479">Metal-binding</keyword>
<dbReference type="CDD" id="cd19757">
    <property type="entry name" value="Bbox1"/>
    <property type="match status" value="1"/>
</dbReference>
<dbReference type="AlphaFoldDB" id="A0A8B6CLA4"/>
<protein>
    <recommendedName>
        <fullName evidence="2">B box-type domain-containing protein</fullName>
    </recommendedName>
</protein>
<dbReference type="OrthoDB" id="6097744at2759"/>
<reference evidence="3" key="1">
    <citation type="submission" date="2018-11" db="EMBL/GenBank/DDBJ databases">
        <authorList>
            <person name="Alioto T."/>
            <person name="Alioto T."/>
        </authorList>
    </citation>
    <scope>NUCLEOTIDE SEQUENCE</scope>
</reference>
<dbReference type="InterPro" id="IPR000315">
    <property type="entry name" value="Znf_B-box"/>
</dbReference>